<reference evidence="1 2" key="1">
    <citation type="submission" date="2020-07" db="EMBL/GenBank/DDBJ databases">
        <authorList>
            <person name="Sun Q."/>
        </authorList>
    </citation>
    <scope>NUCLEOTIDE SEQUENCE [LARGE SCALE GENOMIC DNA]</scope>
    <source>
        <strain evidence="1 2">WYCCWR 11317</strain>
    </source>
</reference>
<evidence type="ECO:0000313" key="1">
    <source>
        <dbReference type="EMBL" id="MBA5801799.1"/>
    </source>
</evidence>
<accession>A0ABR6A5D7</accession>
<proteinExistence type="predicted"/>
<dbReference type="RefSeq" id="WP_182208819.1">
    <property type="nucleotide sequence ID" value="NZ_JACGBJ010000004.1"/>
</dbReference>
<evidence type="ECO:0000313" key="2">
    <source>
        <dbReference type="Proteomes" id="UP000539787"/>
    </source>
</evidence>
<sequence>MSVDEEIEQIDRRIENLSTFPQTPMRDERIEHFRALRVQLCRRSEKYFQPFRNEDGVLITSHHGDTEFDR</sequence>
<name>A0ABR6A5D7_9HYPH</name>
<organism evidence="1 2">
    <name type="scientific">Rhizobium changzhiense</name>
    <dbReference type="NCBI Taxonomy" id="2692317"/>
    <lineage>
        <taxon>Bacteria</taxon>
        <taxon>Pseudomonadati</taxon>
        <taxon>Pseudomonadota</taxon>
        <taxon>Alphaproteobacteria</taxon>
        <taxon>Hyphomicrobiales</taxon>
        <taxon>Rhizobiaceae</taxon>
        <taxon>Rhizobium/Agrobacterium group</taxon>
        <taxon>Rhizobium</taxon>
    </lineage>
</organism>
<dbReference type="Proteomes" id="UP000539787">
    <property type="component" value="Unassembled WGS sequence"/>
</dbReference>
<keyword evidence="2" id="KW-1185">Reference proteome</keyword>
<gene>
    <name evidence="1" type="ORF">HX902_09120</name>
</gene>
<comment type="caution">
    <text evidence="1">The sequence shown here is derived from an EMBL/GenBank/DDBJ whole genome shotgun (WGS) entry which is preliminary data.</text>
</comment>
<protein>
    <submittedName>
        <fullName evidence="1">Uncharacterized protein</fullName>
    </submittedName>
</protein>
<dbReference type="EMBL" id="JACGBJ010000004">
    <property type="protein sequence ID" value="MBA5801799.1"/>
    <property type="molecule type" value="Genomic_DNA"/>
</dbReference>